<dbReference type="InterPro" id="IPR058641">
    <property type="entry name" value="GVIN1_dom"/>
</dbReference>
<accession>A0AAD1WJM2</accession>
<feature type="domain" description="VLIG-type G" evidence="1">
    <location>
        <begin position="1"/>
        <end position="76"/>
    </location>
</feature>
<dbReference type="Proteomes" id="UP001295444">
    <property type="component" value="Chromosome 07"/>
</dbReference>
<dbReference type="GO" id="GO:0005525">
    <property type="term" value="F:GTP binding"/>
    <property type="evidence" value="ECO:0007669"/>
    <property type="project" value="InterPro"/>
</dbReference>
<evidence type="ECO:0000259" key="1">
    <source>
        <dbReference type="PROSITE" id="PS51717"/>
    </source>
</evidence>
<dbReference type="InterPro" id="IPR030383">
    <property type="entry name" value="G_VLIG_dom"/>
</dbReference>
<name>A0AAD1WJM2_PELCU</name>
<dbReference type="Pfam" id="PF25974">
    <property type="entry name" value="URGCP_9th"/>
    <property type="match status" value="1"/>
</dbReference>
<evidence type="ECO:0000313" key="2">
    <source>
        <dbReference type="EMBL" id="CAH2308111.1"/>
    </source>
</evidence>
<sequence>MEKRNKSMKFCDIIDFDTEKHSWYFPGLWHGVPPMAIINQGYSENVFQLKKYLFTLLKERQSPEPQNINSFMEWTKSLWNAVKHETFIFSFRNILVAEAYDQMSVKYSELEWNFRKKVHSNLAKYENIIKNQLPENLQNVTSDILEKRIKELLDREETHMTQTLEQFFKSGCSNVHLIERYRGDFLIYVKSLRKDLEVMASNKCWEAVRIQNVKSEIQIIQTKIQQFIEEKVTKHLQNHRMNHSTPNERELKLEFNALWDNILQEFNMTRLRKHRIEIEMLEQLKREMKNRPGAVTEKLNNVKSLKYYEQKSFEMNNIYMDHGFFWNIVEFITKDCYKKLSHIAHSLAEDCQVYVNEKINTEEDYNEMYCQNLLDMINHKLDEEEVRKLHPTPQFEVDLKLHVLGGAAPLFQNMHDNFGINNDPIRVTNKFKPQYFSIFKNRMLYKDKSRRHAEHFCEQCLKPAIKEHTYKNLGKEIIDDMLKCADAMMFSSRKHFQLTLLKELLEINRFENYLRYVTKYDNYVKRWISKYIVKKYNNSAELDNLVSQIVSSIGKKIKAALQEPIVQSSQSVSQMLQVFSMELKKDLVLSKSAMKVTSFQNISNIRQFSTDIAYFLDSTEEEIKSSIVSMGIEDVLPKLTFKPQDELCQKIIGCGKRCPFCDAPCEAGGNNHQYHFSSFHRPKGLAPYKCSESNILCNSTCSADVFSNDSFINSDTDGKWLQYKDYRTIYPNWVILPDRDLNSSDYWKFVLKQFNDSFAKYYNVEPADIPSEWKRLTQKQALSSLQENMK</sequence>
<dbReference type="EMBL" id="OW240918">
    <property type="protein sequence ID" value="CAH2308111.1"/>
    <property type="molecule type" value="Genomic_DNA"/>
</dbReference>
<proteinExistence type="predicted"/>
<keyword evidence="3" id="KW-1185">Reference proteome</keyword>
<gene>
    <name evidence="2" type="ORF">PECUL_23A001934</name>
</gene>
<protein>
    <submittedName>
        <fullName evidence="2">Up-regulator of cell proliferation-like</fullName>
    </submittedName>
</protein>
<evidence type="ECO:0000313" key="3">
    <source>
        <dbReference type="Proteomes" id="UP001295444"/>
    </source>
</evidence>
<dbReference type="PANTHER" id="PTHR14819">
    <property type="entry name" value="GTP-BINDING"/>
    <property type="match status" value="1"/>
</dbReference>
<organism evidence="2 3">
    <name type="scientific">Pelobates cultripes</name>
    <name type="common">Western spadefoot toad</name>
    <dbReference type="NCBI Taxonomy" id="61616"/>
    <lineage>
        <taxon>Eukaryota</taxon>
        <taxon>Metazoa</taxon>
        <taxon>Chordata</taxon>
        <taxon>Craniata</taxon>
        <taxon>Vertebrata</taxon>
        <taxon>Euteleostomi</taxon>
        <taxon>Amphibia</taxon>
        <taxon>Batrachia</taxon>
        <taxon>Anura</taxon>
        <taxon>Pelobatoidea</taxon>
        <taxon>Pelobatidae</taxon>
        <taxon>Pelobates</taxon>
    </lineage>
</organism>
<dbReference type="AlphaFoldDB" id="A0AAD1WJM2"/>
<reference evidence="2" key="1">
    <citation type="submission" date="2022-03" db="EMBL/GenBank/DDBJ databases">
        <authorList>
            <person name="Alioto T."/>
            <person name="Alioto T."/>
            <person name="Gomez Garrido J."/>
        </authorList>
    </citation>
    <scope>NUCLEOTIDE SEQUENCE</scope>
</reference>
<dbReference type="InterPro" id="IPR052986">
    <property type="entry name" value="VLIG_GTPase"/>
</dbReference>
<dbReference type="PANTHER" id="PTHR14819:SF20">
    <property type="entry name" value="INTERFERON-INDUCED VERY LARGE GTPASE 1-LIKE"/>
    <property type="match status" value="1"/>
</dbReference>
<dbReference type="PROSITE" id="PS51717">
    <property type="entry name" value="G_VLIG"/>
    <property type="match status" value="1"/>
</dbReference>